<dbReference type="Proteomes" id="UP000015545">
    <property type="component" value="Segment"/>
</dbReference>
<keyword evidence="1" id="KW-0378">Hydrolase</keyword>
<keyword evidence="1" id="KW-0269">Exonuclease</keyword>
<dbReference type="SUPFAM" id="SSF56300">
    <property type="entry name" value="Metallo-dependent phosphatases"/>
    <property type="match status" value="1"/>
</dbReference>
<dbReference type="EMBL" id="KF147891">
    <property type="protein sequence ID" value="AGS82066.1"/>
    <property type="molecule type" value="Genomic_DNA"/>
</dbReference>
<protein>
    <submittedName>
        <fullName evidence="1">Putative metaldependent exonuclease</fullName>
    </submittedName>
</protein>
<proteinExistence type="predicted"/>
<name>S5WKH7_9CAUD</name>
<dbReference type="KEGG" id="vg:16574868"/>
<gene>
    <name evidence="1" type="ORF">PaBG_00182</name>
</gene>
<dbReference type="OrthoDB" id="3083at10239"/>
<evidence type="ECO:0000313" key="2">
    <source>
        <dbReference type="Proteomes" id="UP000015545"/>
    </source>
</evidence>
<sequence>MVFTMLEAISTSDFHLEGMFKHFADATARQLREIDKIYQYGMSKGIRHVFIPGDISDTPHMKFATYMQLVMFFKKYDGIINSYYIGGNHDRSDVESTSCDFLKMIADHGFFKSFRIFLQPEQDRIDGTLVNFCAWPCYETMTEKEGCLNFAHVEYNGAIGDNGRPLKTKHEFRSHERDFTISGHIHQYQYLKNKRAIFNGNPYQKNFGEALPKGFVHFKARTSKNTVDVKHRFIDNMPNFRLETVVVESPKDFARLKDDNNIRYKLLVAPDVLVPADLRLTYPNITGGIFNSETKKAAANDDSPMVEQLGQVAQISRVKPTTGLNNWLAGEGFSKKEISMAKGMVKEAMNELGISVGES</sequence>
<keyword evidence="1" id="KW-0540">Nuclease</keyword>
<evidence type="ECO:0000313" key="1">
    <source>
        <dbReference type="EMBL" id="AGS82066.1"/>
    </source>
</evidence>
<dbReference type="PANTHER" id="PTHR30337">
    <property type="entry name" value="COMPONENT OF ATP-DEPENDENT DSDNA EXONUCLEASE"/>
    <property type="match status" value="1"/>
</dbReference>
<dbReference type="Gene3D" id="3.60.21.10">
    <property type="match status" value="1"/>
</dbReference>
<organism evidence="1 2">
    <name type="scientific">Pseudomonas phage PaBG</name>
    <dbReference type="NCBI Taxonomy" id="1335230"/>
    <lineage>
        <taxon>Viruses</taxon>
        <taxon>Duplodnaviria</taxon>
        <taxon>Heunggongvirae</taxon>
        <taxon>Uroviricota</taxon>
        <taxon>Caudoviricetes</taxon>
        <taxon>Baikalvirus</taxon>
        <taxon>Baikalvirus PaBG</taxon>
    </lineage>
</organism>
<accession>S5WKH7</accession>
<dbReference type="InterPro" id="IPR029052">
    <property type="entry name" value="Metallo-depent_PP-like"/>
</dbReference>
<reference evidence="1 2" key="1">
    <citation type="journal article" date="2014" name="Genome Announc.">
        <title>Complete Genome Sequence of the Novel Giant Pseudomonas Phage PaBG.</title>
        <authorList>
            <person name="Sykilinda N.N."/>
            <person name="Bondar A.A."/>
            <person name="Gorshkova A.S."/>
            <person name="Kurochkina L.P."/>
            <person name="Kulikov E.E."/>
            <person name="Shneider M.M."/>
            <person name="Kadykov V.A."/>
            <person name="Solovjeva N.V."/>
            <person name="Kabilov M.R."/>
            <person name="Mesyanzhinov V.V."/>
            <person name="Vlassov V.V."/>
            <person name="Drukker V.V."/>
            <person name="Miroshnikov K.A."/>
        </authorList>
    </citation>
    <scope>NUCLEOTIDE SEQUENCE [LARGE SCALE GENOMIC DNA]</scope>
</reference>
<dbReference type="GO" id="GO:0004527">
    <property type="term" value="F:exonuclease activity"/>
    <property type="evidence" value="ECO:0007669"/>
    <property type="project" value="UniProtKB-KW"/>
</dbReference>
<keyword evidence="2" id="KW-1185">Reference proteome</keyword>
<dbReference type="InterPro" id="IPR050535">
    <property type="entry name" value="DNA_Repair-Maintenance_Comp"/>
</dbReference>